<dbReference type="STRING" id="3075.A0A087SIZ4"/>
<gene>
    <name evidence="3" type="ORF">APUTEX25_004240</name>
    <name evidence="2" type="ORF">F751_2540</name>
</gene>
<name>A0A087SIZ4_AUXPR</name>
<protein>
    <submittedName>
        <fullName evidence="2">Platelet-activating factor acetylhydrolase IB subunit beta</fullName>
    </submittedName>
</protein>
<dbReference type="KEGG" id="apro:F751_2540"/>
<reference evidence="2 4" key="1">
    <citation type="journal article" date="2014" name="BMC Genomics">
        <title>Oil accumulation mechanisms of the oleaginous microalga Chlorella protothecoides revealed through its genome, transcriptomes, and proteomes.</title>
        <authorList>
            <person name="Gao C."/>
            <person name="Wang Y."/>
            <person name="Shen Y."/>
            <person name="Yan D."/>
            <person name="He X."/>
            <person name="Dai J."/>
            <person name="Wu Q."/>
        </authorList>
    </citation>
    <scope>NUCLEOTIDE SEQUENCE [LARGE SCALE GENOMIC DNA]</scope>
    <source>
        <strain evidence="2 4">0710</strain>
    </source>
</reference>
<reference evidence="3" key="3">
    <citation type="submission" date="2018-10" db="EMBL/GenBank/DDBJ databases">
        <authorList>
            <person name="Hovde B."/>
            <person name="Zhang X."/>
        </authorList>
    </citation>
    <scope>NUCLEOTIDE SEQUENCE [LARGE SCALE GENOMIC DNA]</scope>
    <source>
        <strain evidence="3">UTEX 25</strain>
    </source>
</reference>
<evidence type="ECO:0000313" key="2">
    <source>
        <dbReference type="EMBL" id="KFM25698.1"/>
    </source>
</evidence>
<dbReference type="OrthoDB" id="505607at2759"/>
<reference evidence="5" key="2">
    <citation type="journal article" date="2018" name="Algal Res.">
        <title>Characterization of plant carbon substrate utilization by Auxenochlorella protothecoides.</title>
        <authorList>
            <person name="Vogler B.W."/>
            <person name="Starkenburg S.R."/>
            <person name="Sudasinghe N."/>
            <person name="Schambach J.Y."/>
            <person name="Rollin J.A."/>
            <person name="Pattathil S."/>
            <person name="Barry A.N."/>
        </authorList>
    </citation>
    <scope>NUCLEOTIDE SEQUENCE [LARGE SCALE GENOMIC DNA]</scope>
    <source>
        <strain evidence="5">UTEX 25</strain>
    </source>
</reference>
<evidence type="ECO:0000259" key="1">
    <source>
        <dbReference type="Pfam" id="PF13472"/>
    </source>
</evidence>
<accession>A0A087SIZ4</accession>
<organism evidence="2 4">
    <name type="scientific">Auxenochlorella protothecoides</name>
    <name type="common">Green microalga</name>
    <name type="synonym">Chlorella protothecoides</name>
    <dbReference type="NCBI Taxonomy" id="3075"/>
    <lineage>
        <taxon>Eukaryota</taxon>
        <taxon>Viridiplantae</taxon>
        <taxon>Chlorophyta</taxon>
        <taxon>core chlorophytes</taxon>
        <taxon>Trebouxiophyceae</taxon>
        <taxon>Chlorellales</taxon>
        <taxon>Chlorellaceae</taxon>
        <taxon>Auxenochlorella</taxon>
    </lineage>
</organism>
<dbReference type="eggNOG" id="ENOG502SCRA">
    <property type="taxonomic scope" value="Eukaryota"/>
</dbReference>
<evidence type="ECO:0000313" key="4">
    <source>
        <dbReference type="Proteomes" id="UP000028924"/>
    </source>
</evidence>
<proteinExistence type="predicted"/>
<feature type="domain" description="SGNH hydrolase-type esterase" evidence="1">
    <location>
        <begin position="38"/>
        <end position="236"/>
    </location>
</feature>
<dbReference type="RefSeq" id="XP_011398594.1">
    <property type="nucleotide sequence ID" value="XM_011400292.1"/>
</dbReference>
<dbReference type="AlphaFoldDB" id="A0A087SIZ4"/>
<dbReference type="Proteomes" id="UP000028924">
    <property type="component" value="Unassembled WGS sequence"/>
</dbReference>
<reference evidence="3" key="4">
    <citation type="submission" date="2018-11" db="EMBL/GenBank/DDBJ databases">
        <title>Characterization of plant carbon substrate utilization by Auxenochlorella protothecoides.</title>
        <authorList>
            <person name="Vogler B.W."/>
            <person name="Starkenburg S.R."/>
            <person name="Sudasinghe N."/>
            <person name="Schambach J.Y."/>
            <person name="Rollin J.A."/>
            <person name="Pattathil S."/>
            <person name="Barry A.N."/>
        </authorList>
    </citation>
    <scope>NUCLEOTIDE SEQUENCE [LARGE SCALE GENOMIC DNA]</scope>
    <source>
        <strain evidence="3">UTEX 25</strain>
    </source>
</reference>
<sequence length="258" mass="28566">MDLLEEKPRPEGWWTDLHQQYVDAMAEADKGEGYKVIFYGEGITEGWQGTFQGKPVDRAKDVTVTFNATFATPYGAAAFGIAGDGVDSLAWRLFHGELPTRNPPKVIVLNIGSNDLERARRSSPSPHQVEESIWKAVPHVTMRILSTIRRIRDLLPDTVVVLQAVLPRGVDGPDPFRLPNLFTWPLYVVNEHLSHFASEDDNVQFVDCEDHVLTNEGSLDPAALPDGVHPSAPAYQHISRCLDILIGVLVEDPLAGRA</sequence>
<dbReference type="SUPFAM" id="SSF52266">
    <property type="entry name" value="SGNH hydrolase"/>
    <property type="match status" value="1"/>
</dbReference>
<keyword evidence="2" id="KW-0378">Hydrolase</keyword>
<keyword evidence="4" id="KW-1185">Reference proteome</keyword>
<dbReference type="EMBL" id="KL662122">
    <property type="protein sequence ID" value="KFM25698.1"/>
    <property type="molecule type" value="Genomic_DNA"/>
</dbReference>
<dbReference type="GO" id="GO:0016787">
    <property type="term" value="F:hydrolase activity"/>
    <property type="evidence" value="ECO:0007669"/>
    <property type="project" value="UniProtKB-KW"/>
</dbReference>
<dbReference type="InterPro" id="IPR013830">
    <property type="entry name" value="SGNH_hydro"/>
</dbReference>
<evidence type="ECO:0000313" key="3">
    <source>
        <dbReference type="EMBL" id="RMZ57406.1"/>
    </source>
</evidence>
<dbReference type="GeneID" id="23613931"/>
<dbReference type="Pfam" id="PF13472">
    <property type="entry name" value="Lipase_GDSL_2"/>
    <property type="match status" value="1"/>
</dbReference>
<dbReference type="EMBL" id="QOKY01000128">
    <property type="protein sequence ID" value="RMZ57406.1"/>
    <property type="molecule type" value="Genomic_DNA"/>
</dbReference>
<evidence type="ECO:0000313" key="5">
    <source>
        <dbReference type="Proteomes" id="UP000279271"/>
    </source>
</evidence>
<dbReference type="InterPro" id="IPR036514">
    <property type="entry name" value="SGNH_hydro_sf"/>
</dbReference>
<dbReference type="Gene3D" id="3.40.50.1110">
    <property type="entry name" value="SGNH hydrolase"/>
    <property type="match status" value="1"/>
</dbReference>
<dbReference type="Proteomes" id="UP000279271">
    <property type="component" value="Unassembled WGS sequence"/>
</dbReference>